<keyword evidence="3" id="KW-1185">Reference proteome</keyword>
<protein>
    <submittedName>
        <fullName evidence="2">PAS domain-containing protein</fullName>
    </submittedName>
</protein>
<dbReference type="NCBIfam" id="TIGR00229">
    <property type="entry name" value="sensory_box"/>
    <property type="match status" value="1"/>
</dbReference>
<dbReference type="Proteomes" id="UP000433101">
    <property type="component" value="Unassembled WGS sequence"/>
</dbReference>
<feature type="domain" description="PAS" evidence="1">
    <location>
        <begin position="31"/>
        <end position="82"/>
    </location>
</feature>
<dbReference type="InterPro" id="IPR035965">
    <property type="entry name" value="PAS-like_dom_sf"/>
</dbReference>
<organism evidence="2 3">
    <name type="scientific">Stappia sediminis</name>
    <dbReference type="NCBI Taxonomy" id="2692190"/>
    <lineage>
        <taxon>Bacteria</taxon>
        <taxon>Pseudomonadati</taxon>
        <taxon>Pseudomonadota</taxon>
        <taxon>Alphaproteobacteria</taxon>
        <taxon>Hyphomicrobiales</taxon>
        <taxon>Stappiaceae</taxon>
        <taxon>Stappia</taxon>
    </lineage>
</organism>
<name>A0A7X3S8W3_9HYPH</name>
<gene>
    <name evidence="2" type="ORF">GR183_15090</name>
</gene>
<evidence type="ECO:0000259" key="1">
    <source>
        <dbReference type="PROSITE" id="PS50112"/>
    </source>
</evidence>
<dbReference type="PROSITE" id="PS50112">
    <property type="entry name" value="PAS"/>
    <property type="match status" value="1"/>
</dbReference>
<sequence length="192" mass="21876">MASKHALRLDIHSNSQERYFEENEIIVSKTDLRGRITYANKIFLDIADYTESEVLGKPHSIIRHPDMPRCIFKLLWDTISEGREIFAYVVNRTKFGDHYWVYAHVTPSVDVNGKILSYHSNRRVPDRKIVKEQVIPLYAKLLQAERSHKNGKEALAASMNLLESILAEAGMAYDEFIASLGRDSARTAVVAA</sequence>
<evidence type="ECO:0000313" key="3">
    <source>
        <dbReference type="Proteomes" id="UP000433101"/>
    </source>
</evidence>
<accession>A0A7X3S8W3</accession>
<dbReference type="CDD" id="cd00130">
    <property type="entry name" value="PAS"/>
    <property type="match status" value="1"/>
</dbReference>
<dbReference type="InterPro" id="IPR013655">
    <property type="entry name" value="PAS_fold_3"/>
</dbReference>
<dbReference type="InterPro" id="IPR000014">
    <property type="entry name" value="PAS"/>
</dbReference>
<evidence type="ECO:0000313" key="2">
    <source>
        <dbReference type="EMBL" id="MXN66238.1"/>
    </source>
</evidence>
<comment type="caution">
    <text evidence="2">The sequence shown here is derived from an EMBL/GenBank/DDBJ whole genome shotgun (WGS) entry which is preliminary data.</text>
</comment>
<dbReference type="RefSeq" id="WP_160776484.1">
    <property type="nucleotide sequence ID" value="NZ_WUMV01000007.1"/>
</dbReference>
<dbReference type="Pfam" id="PF08447">
    <property type="entry name" value="PAS_3"/>
    <property type="match status" value="1"/>
</dbReference>
<dbReference type="SUPFAM" id="SSF55785">
    <property type="entry name" value="PYP-like sensor domain (PAS domain)"/>
    <property type="match status" value="1"/>
</dbReference>
<dbReference type="Gene3D" id="3.30.450.20">
    <property type="entry name" value="PAS domain"/>
    <property type="match status" value="1"/>
</dbReference>
<reference evidence="2 3" key="1">
    <citation type="submission" date="2019-12" db="EMBL/GenBank/DDBJ databases">
        <authorList>
            <person name="Li M."/>
        </authorList>
    </citation>
    <scope>NUCLEOTIDE SEQUENCE [LARGE SCALE GENOMIC DNA]</scope>
    <source>
        <strain evidence="2 3">GBMRC 2046</strain>
    </source>
</reference>
<proteinExistence type="predicted"/>
<dbReference type="EMBL" id="WUMV01000007">
    <property type="protein sequence ID" value="MXN66238.1"/>
    <property type="molecule type" value="Genomic_DNA"/>
</dbReference>
<dbReference type="AlphaFoldDB" id="A0A7X3S8W3"/>